<organism evidence="1">
    <name type="scientific">marine metagenome</name>
    <dbReference type="NCBI Taxonomy" id="408172"/>
    <lineage>
        <taxon>unclassified sequences</taxon>
        <taxon>metagenomes</taxon>
        <taxon>ecological metagenomes</taxon>
    </lineage>
</organism>
<dbReference type="AlphaFoldDB" id="A0A382WYF2"/>
<evidence type="ECO:0000313" key="1">
    <source>
        <dbReference type="EMBL" id="SVD63664.1"/>
    </source>
</evidence>
<dbReference type="EMBL" id="UINC01163380">
    <property type="protein sequence ID" value="SVD63664.1"/>
    <property type="molecule type" value="Genomic_DNA"/>
</dbReference>
<reference evidence="1" key="1">
    <citation type="submission" date="2018-05" db="EMBL/GenBank/DDBJ databases">
        <authorList>
            <person name="Lanie J.A."/>
            <person name="Ng W.-L."/>
            <person name="Kazmierczak K.M."/>
            <person name="Andrzejewski T.M."/>
            <person name="Davidsen T.M."/>
            <person name="Wayne K.J."/>
            <person name="Tettelin H."/>
            <person name="Glass J.I."/>
            <person name="Rusch D."/>
            <person name="Podicherti R."/>
            <person name="Tsui H.-C.T."/>
            <person name="Winkler M.E."/>
        </authorList>
    </citation>
    <scope>NUCLEOTIDE SEQUENCE</scope>
</reference>
<sequence length="41" mass="4446">MTILAEVVMKISMLFTALLWVAGCCTVQNSANSSLETEPDQ</sequence>
<accession>A0A382WYF2</accession>
<name>A0A382WYF2_9ZZZZ</name>
<feature type="non-terminal residue" evidence="1">
    <location>
        <position position="41"/>
    </location>
</feature>
<protein>
    <submittedName>
        <fullName evidence="1">Uncharacterized protein</fullName>
    </submittedName>
</protein>
<gene>
    <name evidence="1" type="ORF">METZ01_LOCUS416518</name>
</gene>
<proteinExistence type="predicted"/>